<evidence type="ECO:0000313" key="17">
    <source>
        <dbReference type="EMBL" id="JAS74346.1"/>
    </source>
</evidence>
<comment type="catalytic activity">
    <reaction evidence="11">
        <text>D-glucose + ATP = D-glucose 6-phosphate + ADP + H(+)</text>
        <dbReference type="Rhea" id="RHEA:17825"/>
        <dbReference type="ChEBI" id="CHEBI:4167"/>
        <dbReference type="ChEBI" id="CHEBI:15378"/>
        <dbReference type="ChEBI" id="CHEBI:30616"/>
        <dbReference type="ChEBI" id="CHEBI:61548"/>
        <dbReference type="ChEBI" id="CHEBI:456216"/>
        <dbReference type="EC" id="2.7.1.1"/>
    </reaction>
    <physiologicalReaction direction="left-to-right" evidence="11">
        <dbReference type="Rhea" id="RHEA:17826"/>
    </physiologicalReaction>
</comment>
<dbReference type="GO" id="GO:0005829">
    <property type="term" value="C:cytosol"/>
    <property type="evidence" value="ECO:0007669"/>
    <property type="project" value="TreeGrafter"/>
</dbReference>
<dbReference type="GO" id="GO:0005524">
    <property type="term" value="F:ATP binding"/>
    <property type="evidence" value="ECO:0007669"/>
    <property type="project" value="UniProtKB-UniRule"/>
</dbReference>
<evidence type="ECO:0000256" key="6">
    <source>
        <dbReference type="ARBA" id="ARBA00022777"/>
    </source>
</evidence>
<evidence type="ECO:0000259" key="15">
    <source>
        <dbReference type="Pfam" id="PF00349"/>
    </source>
</evidence>
<dbReference type="GO" id="GO:0008865">
    <property type="term" value="F:fructokinase activity"/>
    <property type="evidence" value="ECO:0007669"/>
    <property type="project" value="TreeGrafter"/>
</dbReference>
<dbReference type="GO" id="GO:0005536">
    <property type="term" value="F:D-glucose binding"/>
    <property type="evidence" value="ECO:0007669"/>
    <property type="project" value="InterPro"/>
</dbReference>
<feature type="domain" description="Hexokinase N-terminal" evidence="15">
    <location>
        <begin position="36"/>
        <end position="223"/>
    </location>
</feature>
<dbReference type="Gene3D" id="3.40.367.20">
    <property type="match status" value="1"/>
</dbReference>
<evidence type="ECO:0000256" key="1">
    <source>
        <dbReference type="ARBA" id="ARBA00004888"/>
    </source>
</evidence>
<dbReference type="FunFam" id="3.40.367.20:FF:000005">
    <property type="entry name" value="Phosphotransferase"/>
    <property type="match status" value="1"/>
</dbReference>
<organism evidence="17">
    <name type="scientific">Homalodisca liturata</name>
    <dbReference type="NCBI Taxonomy" id="320908"/>
    <lineage>
        <taxon>Eukaryota</taxon>
        <taxon>Metazoa</taxon>
        <taxon>Ecdysozoa</taxon>
        <taxon>Arthropoda</taxon>
        <taxon>Hexapoda</taxon>
        <taxon>Insecta</taxon>
        <taxon>Pterygota</taxon>
        <taxon>Neoptera</taxon>
        <taxon>Paraneoptera</taxon>
        <taxon>Hemiptera</taxon>
        <taxon>Auchenorrhyncha</taxon>
        <taxon>Membracoidea</taxon>
        <taxon>Cicadellidae</taxon>
        <taxon>Cicadellinae</taxon>
        <taxon>Proconiini</taxon>
        <taxon>Homalodisca</taxon>
    </lineage>
</organism>
<dbReference type="EC" id="2.7.1.-" evidence="14"/>
<comment type="pathway">
    <text evidence="1">Carbohydrate degradation; glycolysis; D-glyceraldehyde 3-phosphate and glycerone phosphate from D-glucose: step 1/4.</text>
</comment>
<comment type="catalytic activity">
    <reaction evidence="9">
        <text>a D-hexose + ATP = a D-hexose 6-phosphate + ADP + H(+)</text>
        <dbReference type="Rhea" id="RHEA:22740"/>
        <dbReference type="ChEBI" id="CHEBI:4194"/>
        <dbReference type="ChEBI" id="CHEBI:15378"/>
        <dbReference type="ChEBI" id="CHEBI:30616"/>
        <dbReference type="ChEBI" id="CHEBI:229467"/>
        <dbReference type="ChEBI" id="CHEBI:456216"/>
        <dbReference type="EC" id="2.7.1.1"/>
    </reaction>
    <physiologicalReaction direction="left-to-right" evidence="9">
        <dbReference type="Rhea" id="RHEA:22741"/>
    </physiologicalReaction>
</comment>
<protein>
    <recommendedName>
        <fullName evidence="14">Phosphotransferase</fullName>
        <ecNumber evidence="14">2.7.1.-</ecNumber>
    </recommendedName>
</protein>
<evidence type="ECO:0000256" key="7">
    <source>
        <dbReference type="ARBA" id="ARBA00022840"/>
    </source>
</evidence>
<evidence type="ECO:0000256" key="2">
    <source>
        <dbReference type="ARBA" id="ARBA00005028"/>
    </source>
</evidence>
<proteinExistence type="inferred from homology"/>
<evidence type="ECO:0000256" key="3">
    <source>
        <dbReference type="ARBA" id="ARBA00009225"/>
    </source>
</evidence>
<reference evidence="17" key="1">
    <citation type="submission" date="2015-11" db="EMBL/GenBank/DDBJ databases">
        <title>De novo transcriptome assembly of four potential Pierce s Disease insect vectors from Arizona vineyards.</title>
        <authorList>
            <person name="Tassone E.E."/>
        </authorList>
    </citation>
    <scope>NUCLEOTIDE SEQUENCE</scope>
</reference>
<dbReference type="InterPro" id="IPR043129">
    <property type="entry name" value="ATPase_NBD"/>
</dbReference>
<dbReference type="Gene3D" id="3.30.420.40">
    <property type="match status" value="1"/>
</dbReference>
<dbReference type="GO" id="GO:0006006">
    <property type="term" value="P:glucose metabolic process"/>
    <property type="evidence" value="ECO:0007669"/>
    <property type="project" value="TreeGrafter"/>
</dbReference>
<accession>A0A1B6HI11</accession>
<keyword evidence="6 14" id="KW-0418">Kinase</keyword>
<comment type="catalytic activity">
    <reaction evidence="10">
        <text>D-fructose + ATP = D-fructose 6-phosphate + ADP + H(+)</text>
        <dbReference type="Rhea" id="RHEA:16125"/>
        <dbReference type="ChEBI" id="CHEBI:15378"/>
        <dbReference type="ChEBI" id="CHEBI:30616"/>
        <dbReference type="ChEBI" id="CHEBI:37721"/>
        <dbReference type="ChEBI" id="CHEBI:61527"/>
        <dbReference type="ChEBI" id="CHEBI:456216"/>
        <dbReference type="EC" id="2.7.1.1"/>
    </reaction>
    <physiologicalReaction direction="left-to-right" evidence="10">
        <dbReference type="Rhea" id="RHEA:16126"/>
    </physiologicalReaction>
</comment>
<evidence type="ECO:0000256" key="13">
    <source>
        <dbReference type="ARBA" id="ARBA00059457"/>
    </source>
</evidence>
<evidence type="ECO:0000256" key="11">
    <source>
        <dbReference type="ARBA" id="ARBA00048160"/>
    </source>
</evidence>
<gene>
    <name evidence="17" type="ORF">g.50825</name>
</gene>
<comment type="pathway">
    <text evidence="2">Carbohydrate metabolism; hexose metabolism.</text>
</comment>
<keyword evidence="5 14" id="KW-0547">Nucleotide-binding</keyword>
<comment type="function">
    <text evidence="13">Catalyzes the phosphorylation of various hexoses to hexose 6-phosphate.</text>
</comment>
<sequence length="475" mass="52996">MAANRATVLKNLNQEIKVAPLKITDEHKKQLIQQKLKGICLDGPTVLKIGDVFVKEMDLGMRDQPSSLLMENTYIPELPDGTEEGQFLALDLGGTNFRVLHIVLSKGRIVKEQVKHYHIADELRLGCGIKLFDFLAACLSSFVHEHKLADQKLPLGFTFSFPMHQRSLSSGLLVTWTKSFKASGVEGEDAVQLLREALERRGDTHIEVMAVLNDTTGTLLQGALLDHRSTIGMIIGTGSNACYLERAERVHHWECERHGERDIIIDIEWGAFGDNGAIDFIKTDYDRQVDNHSLIKNSFTFEKYIAGKYMGEIVRVIVADFAKSNLIFNGNLSKKLQEANQFTTTHVSTIEEDCIANTTTKTEEILKSYDQRFTSEDIVILQYICEVVSLRAALLLSICCAELLKRMDRPDSTIAVDGSLFKFHPRMRQWMNLFIPILAPGQTCRLMLAVDGSGKGAALAAAIAVKLRSRSNGVS</sequence>
<dbReference type="InterPro" id="IPR022673">
    <property type="entry name" value="Hexokinase_C"/>
</dbReference>
<dbReference type="AlphaFoldDB" id="A0A1B6HI11"/>
<dbReference type="UniPathway" id="UPA00109">
    <property type="reaction ID" value="UER00180"/>
</dbReference>
<dbReference type="InterPro" id="IPR001312">
    <property type="entry name" value="Hexokinase"/>
</dbReference>
<evidence type="ECO:0000256" key="4">
    <source>
        <dbReference type="ARBA" id="ARBA00022679"/>
    </source>
</evidence>
<evidence type="ECO:0000256" key="12">
    <source>
        <dbReference type="ARBA" id="ARBA00050361"/>
    </source>
</evidence>
<evidence type="ECO:0000256" key="5">
    <source>
        <dbReference type="ARBA" id="ARBA00022741"/>
    </source>
</evidence>
<dbReference type="Pfam" id="PF03727">
    <property type="entry name" value="Hexokinase_2"/>
    <property type="match status" value="1"/>
</dbReference>
<dbReference type="SUPFAM" id="SSF53067">
    <property type="entry name" value="Actin-like ATPase domain"/>
    <property type="match status" value="2"/>
</dbReference>
<dbReference type="UniPathway" id="UPA00242"/>
<comment type="similarity">
    <text evidence="3 14">Belongs to the hexokinase family.</text>
</comment>
<evidence type="ECO:0000256" key="9">
    <source>
        <dbReference type="ARBA" id="ARBA00044613"/>
    </source>
</evidence>
<evidence type="ECO:0000256" key="8">
    <source>
        <dbReference type="ARBA" id="ARBA00023152"/>
    </source>
</evidence>
<dbReference type="InterPro" id="IPR019807">
    <property type="entry name" value="Hexokinase_BS"/>
</dbReference>
<dbReference type="InterPro" id="IPR022672">
    <property type="entry name" value="Hexokinase_N"/>
</dbReference>
<dbReference type="PROSITE" id="PS00378">
    <property type="entry name" value="HEXOKINASE_1"/>
    <property type="match status" value="1"/>
</dbReference>
<dbReference type="FunFam" id="3.30.420.40:FF:000095">
    <property type="entry name" value="Phosphotransferase"/>
    <property type="match status" value="1"/>
</dbReference>
<dbReference type="EMBL" id="GECU01033360">
    <property type="protein sequence ID" value="JAS74346.1"/>
    <property type="molecule type" value="Transcribed_RNA"/>
</dbReference>
<dbReference type="GO" id="GO:0004340">
    <property type="term" value="F:glucokinase activity"/>
    <property type="evidence" value="ECO:0007669"/>
    <property type="project" value="TreeGrafter"/>
</dbReference>
<keyword evidence="8 14" id="KW-0324">Glycolysis</keyword>
<keyword evidence="4 14" id="KW-0808">Transferase</keyword>
<dbReference type="PRINTS" id="PR00475">
    <property type="entry name" value="HEXOKINASE"/>
</dbReference>
<dbReference type="PROSITE" id="PS51748">
    <property type="entry name" value="HEXOKINASE_2"/>
    <property type="match status" value="1"/>
</dbReference>
<feature type="domain" description="Hexokinase C-terminal" evidence="16">
    <location>
        <begin position="231"/>
        <end position="463"/>
    </location>
</feature>
<dbReference type="GO" id="GO:0005739">
    <property type="term" value="C:mitochondrion"/>
    <property type="evidence" value="ECO:0007669"/>
    <property type="project" value="TreeGrafter"/>
</dbReference>
<evidence type="ECO:0000259" key="16">
    <source>
        <dbReference type="Pfam" id="PF03727"/>
    </source>
</evidence>
<dbReference type="GO" id="GO:0001678">
    <property type="term" value="P:intracellular glucose homeostasis"/>
    <property type="evidence" value="ECO:0007669"/>
    <property type="project" value="InterPro"/>
</dbReference>
<dbReference type="GO" id="GO:0019158">
    <property type="term" value="F:mannokinase activity"/>
    <property type="evidence" value="ECO:0007669"/>
    <property type="project" value="RHEA"/>
</dbReference>
<dbReference type="PANTHER" id="PTHR19443">
    <property type="entry name" value="HEXOKINASE"/>
    <property type="match status" value="1"/>
</dbReference>
<dbReference type="GO" id="GO:0006096">
    <property type="term" value="P:glycolytic process"/>
    <property type="evidence" value="ECO:0007669"/>
    <property type="project" value="UniProtKB-UniPathway"/>
</dbReference>
<keyword evidence="7 14" id="KW-0067">ATP-binding</keyword>
<evidence type="ECO:0000256" key="14">
    <source>
        <dbReference type="RuleBase" id="RU362007"/>
    </source>
</evidence>
<evidence type="ECO:0000256" key="10">
    <source>
        <dbReference type="ARBA" id="ARBA00047905"/>
    </source>
</evidence>
<name>A0A1B6HI11_9HEMI</name>
<dbReference type="Pfam" id="PF00349">
    <property type="entry name" value="Hexokinase_1"/>
    <property type="match status" value="1"/>
</dbReference>
<dbReference type="PANTHER" id="PTHR19443:SF54">
    <property type="entry name" value="PHOSPHOTRANSFERASE"/>
    <property type="match status" value="1"/>
</dbReference>
<comment type="catalytic activity">
    <reaction evidence="12">
        <text>D-mannose + ATP = D-mannose 6-phosphate + ADP + H(+)</text>
        <dbReference type="Rhea" id="RHEA:11028"/>
        <dbReference type="ChEBI" id="CHEBI:4208"/>
        <dbReference type="ChEBI" id="CHEBI:15378"/>
        <dbReference type="ChEBI" id="CHEBI:30616"/>
        <dbReference type="ChEBI" id="CHEBI:58735"/>
        <dbReference type="ChEBI" id="CHEBI:456216"/>
        <dbReference type="EC" id="2.7.1.1"/>
    </reaction>
    <physiologicalReaction direction="left-to-right" evidence="12">
        <dbReference type="Rhea" id="RHEA:11029"/>
    </physiologicalReaction>
</comment>